<reference evidence="1 2" key="1">
    <citation type="submission" date="2020-04" db="EMBL/GenBank/DDBJ databases">
        <authorList>
            <person name="De Canck E."/>
        </authorList>
    </citation>
    <scope>NUCLEOTIDE SEQUENCE [LARGE SCALE GENOMIC DNA]</scope>
    <source>
        <strain evidence="1 2">LMG 22037</strain>
    </source>
</reference>
<name>A0A6J5CD97_9BURK</name>
<dbReference type="InterPro" id="IPR058891">
    <property type="entry name" value="CPPA"/>
</dbReference>
<dbReference type="Pfam" id="PF25860">
    <property type="entry name" value="CPPA"/>
    <property type="match status" value="1"/>
</dbReference>
<sequence>MEHLVRVQNEYDRQTLAWLRERVGDSAIAKAAQDWTGPGKPWLSVICRQLGVTPPPAAVWRAPGAPGRGEVGEQHLAAIRQILAQPRQHTIRP</sequence>
<protein>
    <submittedName>
        <fullName evidence="1">Uncharacterized protein</fullName>
    </submittedName>
</protein>
<dbReference type="AlphaFoldDB" id="A0A6J5CD97"/>
<accession>A0A6J5CD97</accession>
<evidence type="ECO:0000313" key="1">
    <source>
        <dbReference type="EMBL" id="CAB3730728.1"/>
    </source>
</evidence>
<dbReference type="EMBL" id="CADIKB010000041">
    <property type="protein sequence ID" value="CAB3730728.1"/>
    <property type="molecule type" value="Genomic_DNA"/>
</dbReference>
<dbReference type="RefSeq" id="WP_035481672.1">
    <property type="nucleotide sequence ID" value="NZ_CADFGL010000038.1"/>
</dbReference>
<organism evidence="1 2">
    <name type="scientific">Paraburkholderia phenoliruptrix</name>
    <dbReference type="NCBI Taxonomy" id="252970"/>
    <lineage>
        <taxon>Bacteria</taxon>
        <taxon>Pseudomonadati</taxon>
        <taxon>Pseudomonadota</taxon>
        <taxon>Betaproteobacteria</taxon>
        <taxon>Burkholderiales</taxon>
        <taxon>Burkholderiaceae</taxon>
        <taxon>Paraburkholderia</taxon>
    </lineage>
</organism>
<proteinExistence type="predicted"/>
<evidence type="ECO:0000313" key="2">
    <source>
        <dbReference type="Proteomes" id="UP000494249"/>
    </source>
</evidence>
<gene>
    <name evidence="1" type="ORF">LMG22037_05558</name>
</gene>
<dbReference type="Proteomes" id="UP000494249">
    <property type="component" value="Unassembled WGS sequence"/>
</dbReference>